<evidence type="ECO:0008006" key="5">
    <source>
        <dbReference type="Google" id="ProtNLM"/>
    </source>
</evidence>
<feature type="compositionally biased region" description="Basic and acidic residues" evidence="1">
    <location>
        <begin position="632"/>
        <end position="653"/>
    </location>
</feature>
<evidence type="ECO:0000256" key="2">
    <source>
        <dbReference type="SAM" id="Phobius"/>
    </source>
</evidence>
<feature type="transmembrane region" description="Helical" evidence="2">
    <location>
        <begin position="512"/>
        <end position="535"/>
    </location>
</feature>
<feature type="compositionally biased region" description="Low complexity" evidence="1">
    <location>
        <begin position="674"/>
        <end position="686"/>
    </location>
</feature>
<feature type="compositionally biased region" description="Basic and acidic residues" evidence="1">
    <location>
        <begin position="1"/>
        <end position="13"/>
    </location>
</feature>
<feature type="transmembrane region" description="Helical" evidence="2">
    <location>
        <begin position="459"/>
        <end position="482"/>
    </location>
</feature>
<sequence length="1623" mass="179608">MDTSHDDDVHIEWSEVNGSSSGINNDHSSKQSSPHSILSPLSAISNVRRKSKSPRPSITFSGLGDGVEGESAITSGSPSPKPNGVVFTPNYKTHAPSSIFTGPGTPRSKVDNANSRRHTTKKSISFRAGDFVLLTLSDSIWGVDDLQGPDAFSSPHQRKLSLESRGVQVNSTSKHDKRLSTASGTKTVVTEDDTGVVVATVSSQMLLSLDVDFPVNKHGRPEEIASSILEAIDEREGGDTNCNACDSSCWKREKREKRKAIKDRIAREKELNKPPYCYTLCQVERIHYDEHTPYYSVRRLDNNEICRGEGLMGDMIPISESSAAHDLKQSLYEHDPGHNPPPSPLEDRDQSPFSFAFAAATSTTKEELLEKSPTSEFLLTKTKYKNCHKLRSFFDRMRSKWTLMCVKSSPLHSKIRRNIKAFTQGEAPFKISLTFVNLSSICAYWLYMIDQICLLFVPAYADSAIMAFTVLSFIVCVVDLLMEVFSRPRNYRELIHSQYCYYPTVATYINNVYVLVEAIALAMVLCEILVAYGAVGINSFLQTNNPDFYVGRGNSIFNLSYLDYAVGFNSAQYSGWAYMSWSLVRFVGIARRQRQRWIRKIKRLDDEGTEIIENKIQEALLDNRNEDVYSVKKKKDEGKTKRRESSDNGKSDDNDGGNEGGKGIASSIRRRLTMKTNNKTNGNDNKASGISEGVDAESPKSDRPLSSSRTSMHINFSMDSATGPSTNTTSNRPTPVHQQIALPKPPPNSSARAKNTAAKSSPVPYNLLTALVVHYSHRLIAISLVTVILLPCFPAIFDEGQVISQQLTSSLALINFAFNGVPGNPAADCKELRAAVDNWYFAYYLPVSMPELIKLSYNDQPLEFLLSAQVLPVRCPFQVGKYGTIANPSCPPSATHAIGDLAACQKVIKPFDDAIDRGDYTSYFNLMTGGTTLRQTAQMSSKCEGRGGKKFCEFIEGPSFAFEGGFDPAQPSKKVVTLFNFTATIQFGAILGLIGRTLLLIMLWIFSGVLQSDARQLVIRPLTRLLDIVFYYVRNPLAPTRSSAVGKVTFDSVSWKSKLTKKKWFIRKSKFADVDSEEYFETDQLIETISKIAAMLKKCWGVAGAAIISDSLSSVTVKEMGVKGDADTCFDPRGFGKSIYAIFAFVEIHEFDRLISCLKEDVINMINDVAVVVHEEVKRWGYVSSGQCNKNLGASFLMVWKIGDQAKVMAEYARASDNLFEKIGGVGEKKDGSEGGDDDDSGSGVTSERRESWGSTSSGGESGSSTHVAGSVAGGVGESMSISAWNSSSGISDRSRMTPRRGASFFPSGLTKAKKKRQESTLQLSSLPGISKFAERAVVGMLKAFARIYRDRAVQQWNRDPRLACAKEGDFELEISIGMSAGWAIEGAVGSTHKVDATYLSPHVNNAARLMAACGQYGVPFLLNGSVEELFSKESRKKLRFLDNVFTKGSKEQQRLYTYDAKHKGVPFFMMSKSDKVSNREAENFNEFTWDNDGDLVAIRRHVSGEFKDEFKKGRDLYLKGKWPEAIASLKTANQIMRETHRLAGWEREKQSSSEEEEDGQGFVDDDESQEAGRDTDGGFAYWNDGPSLALIEYMEKNGGHAKKGFWKGCRQLPKRAEEPKSG</sequence>
<feature type="compositionally biased region" description="Acidic residues" evidence="1">
    <location>
        <begin position="1554"/>
        <end position="1570"/>
    </location>
</feature>
<feature type="region of interest" description="Disordered" evidence="1">
    <location>
        <begin position="1"/>
        <end position="121"/>
    </location>
</feature>
<keyword evidence="2" id="KW-0472">Membrane</keyword>
<dbReference type="Gene3D" id="3.30.70.1230">
    <property type="entry name" value="Nucleotide cyclase"/>
    <property type="match status" value="1"/>
</dbReference>
<dbReference type="OrthoDB" id="198468at2759"/>
<feature type="compositionally biased region" description="Basic and acidic residues" evidence="1">
    <location>
        <begin position="1544"/>
        <end position="1553"/>
    </location>
</feature>
<feature type="compositionally biased region" description="Polar residues" evidence="1">
    <location>
        <begin position="16"/>
        <end position="36"/>
    </location>
</feature>
<dbReference type="SUPFAM" id="SSF55073">
    <property type="entry name" value="Nucleotide cyclase"/>
    <property type="match status" value="1"/>
</dbReference>
<name>A0A9W7GJX7_9STRA</name>
<feature type="compositionally biased region" description="Polar residues" evidence="1">
    <location>
        <begin position="704"/>
        <end position="720"/>
    </location>
</feature>
<dbReference type="InterPro" id="IPR029787">
    <property type="entry name" value="Nucleotide_cyclase"/>
</dbReference>
<protein>
    <recommendedName>
        <fullName evidence="5">Guanylate cyclase domain-containing protein</fullName>
    </recommendedName>
</protein>
<feature type="region of interest" description="Disordered" evidence="1">
    <location>
        <begin position="632"/>
        <end position="757"/>
    </location>
</feature>
<accession>A0A9W7GJX7</accession>
<keyword evidence="2" id="KW-0812">Transmembrane</keyword>
<feature type="region of interest" description="Disordered" evidence="1">
    <location>
        <begin position="152"/>
        <end position="185"/>
    </location>
</feature>
<feature type="region of interest" description="Disordered" evidence="1">
    <location>
        <begin position="1226"/>
        <end position="1272"/>
    </location>
</feature>
<evidence type="ECO:0000313" key="3">
    <source>
        <dbReference type="EMBL" id="GMI45423.1"/>
    </source>
</evidence>
<dbReference type="PANTHER" id="PTHR43336:SF3">
    <property type="entry name" value="GUANYLATE CYCLASE DOMAIN-CONTAINING PROTEIN"/>
    <property type="match status" value="1"/>
</dbReference>
<gene>
    <name evidence="3" type="ORF">TrCOL_g1601</name>
</gene>
<feature type="compositionally biased region" description="Low complexity" evidence="1">
    <location>
        <begin position="1253"/>
        <end position="1271"/>
    </location>
</feature>
<comment type="caution">
    <text evidence="3">The sequence shown here is derived from an EMBL/GenBank/DDBJ whole genome shotgun (WGS) entry which is preliminary data.</text>
</comment>
<dbReference type="PANTHER" id="PTHR43336">
    <property type="entry name" value="OXYGEN SENSOR HISTIDINE KINASE RESPONSE REGULATOR DEVS/DOSS"/>
    <property type="match status" value="1"/>
</dbReference>
<dbReference type="EMBL" id="BRYA01000246">
    <property type="protein sequence ID" value="GMI45423.1"/>
    <property type="molecule type" value="Genomic_DNA"/>
</dbReference>
<feature type="region of interest" description="Disordered" evidence="1">
    <location>
        <begin position="1544"/>
        <end position="1583"/>
    </location>
</feature>
<feature type="region of interest" description="Disordered" evidence="1">
    <location>
        <begin position="1287"/>
        <end position="1318"/>
    </location>
</feature>
<evidence type="ECO:0000313" key="4">
    <source>
        <dbReference type="Proteomes" id="UP001165065"/>
    </source>
</evidence>
<keyword evidence="2" id="KW-1133">Transmembrane helix</keyword>
<keyword evidence="4" id="KW-1185">Reference proteome</keyword>
<dbReference type="Proteomes" id="UP001165065">
    <property type="component" value="Unassembled WGS sequence"/>
</dbReference>
<feature type="compositionally biased region" description="Low complexity" evidence="1">
    <location>
        <begin position="722"/>
        <end position="735"/>
    </location>
</feature>
<proteinExistence type="predicted"/>
<evidence type="ECO:0000256" key="1">
    <source>
        <dbReference type="SAM" id="MobiDB-lite"/>
    </source>
</evidence>
<feature type="transmembrane region" description="Helical" evidence="2">
    <location>
        <begin position="427"/>
        <end position="447"/>
    </location>
</feature>
<organism evidence="3 4">
    <name type="scientific">Triparma columacea</name>
    <dbReference type="NCBI Taxonomy" id="722753"/>
    <lineage>
        <taxon>Eukaryota</taxon>
        <taxon>Sar</taxon>
        <taxon>Stramenopiles</taxon>
        <taxon>Ochrophyta</taxon>
        <taxon>Bolidophyceae</taxon>
        <taxon>Parmales</taxon>
        <taxon>Triparmaceae</taxon>
        <taxon>Triparma</taxon>
    </lineage>
</organism>
<reference evidence="4" key="1">
    <citation type="journal article" date="2023" name="Commun. Biol.">
        <title>Genome analysis of Parmales, the sister group of diatoms, reveals the evolutionary specialization of diatoms from phago-mixotrophs to photoautotrophs.</title>
        <authorList>
            <person name="Ban H."/>
            <person name="Sato S."/>
            <person name="Yoshikawa S."/>
            <person name="Yamada K."/>
            <person name="Nakamura Y."/>
            <person name="Ichinomiya M."/>
            <person name="Sato N."/>
            <person name="Blanc-Mathieu R."/>
            <person name="Endo H."/>
            <person name="Kuwata A."/>
            <person name="Ogata H."/>
        </authorList>
    </citation>
    <scope>NUCLEOTIDE SEQUENCE [LARGE SCALE GENOMIC DNA]</scope>
</reference>